<protein>
    <submittedName>
        <fullName evidence="5">Efflux ABC transporter, ATP-binding protein</fullName>
    </submittedName>
</protein>
<dbReference type="Gene3D" id="3.40.50.300">
    <property type="entry name" value="P-loop containing nucleotide triphosphate hydrolases"/>
    <property type="match status" value="1"/>
</dbReference>
<accession>A0A6J4UCT4</accession>
<dbReference type="InterPro" id="IPR003593">
    <property type="entry name" value="AAA+_ATPase"/>
</dbReference>
<dbReference type="Pfam" id="PF00005">
    <property type="entry name" value="ABC_tran"/>
    <property type="match status" value="1"/>
</dbReference>
<organism evidence="5">
    <name type="scientific">uncultured Thermomicrobiales bacterium</name>
    <dbReference type="NCBI Taxonomy" id="1645740"/>
    <lineage>
        <taxon>Bacteria</taxon>
        <taxon>Pseudomonadati</taxon>
        <taxon>Thermomicrobiota</taxon>
        <taxon>Thermomicrobia</taxon>
        <taxon>Thermomicrobiales</taxon>
        <taxon>environmental samples</taxon>
    </lineage>
</organism>
<dbReference type="SUPFAM" id="SSF52540">
    <property type="entry name" value="P-loop containing nucleoside triphosphate hydrolases"/>
    <property type="match status" value="1"/>
</dbReference>
<dbReference type="InterPro" id="IPR027417">
    <property type="entry name" value="P-loop_NTPase"/>
</dbReference>
<dbReference type="PANTHER" id="PTHR42711:SF1">
    <property type="entry name" value="ABC-TRANSPORT PROTEIN, ATP-BINDING COMPONENT"/>
    <property type="match status" value="1"/>
</dbReference>
<evidence type="ECO:0000256" key="3">
    <source>
        <dbReference type="ARBA" id="ARBA00022840"/>
    </source>
</evidence>
<gene>
    <name evidence="5" type="ORF">AVDCRST_MAG70-549</name>
</gene>
<feature type="domain" description="ABC transporter" evidence="4">
    <location>
        <begin position="19"/>
        <end position="245"/>
    </location>
</feature>
<dbReference type="AlphaFoldDB" id="A0A6J4UCT4"/>
<dbReference type="EMBL" id="CADCWH010000086">
    <property type="protein sequence ID" value="CAA9546456.1"/>
    <property type="molecule type" value="Genomic_DNA"/>
</dbReference>
<dbReference type="PROSITE" id="PS50893">
    <property type="entry name" value="ABC_TRANSPORTER_2"/>
    <property type="match status" value="1"/>
</dbReference>
<reference evidence="5" key="1">
    <citation type="submission" date="2020-02" db="EMBL/GenBank/DDBJ databases">
        <authorList>
            <person name="Meier V. D."/>
        </authorList>
    </citation>
    <scope>NUCLEOTIDE SEQUENCE</scope>
    <source>
        <strain evidence="5">AVDCRST_MAG70</strain>
    </source>
</reference>
<keyword evidence="1" id="KW-0813">Transport</keyword>
<dbReference type="PANTHER" id="PTHR42711">
    <property type="entry name" value="ABC TRANSPORTER ATP-BINDING PROTEIN"/>
    <property type="match status" value="1"/>
</dbReference>
<keyword evidence="3 5" id="KW-0067">ATP-binding</keyword>
<dbReference type="GO" id="GO:0016887">
    <property type="term" value="F:ATP hydrolysis activity"/>
    <property type="evidence" value="ECO:0007669"/>
    <property type="project" value="InterPro"/>
</dbReference>
<keyword evidence="2" id="KW-0547">Nucleotide-binding</keyword>
<sequence>MIVATNLVKEFSRTRPVAGRFSTVRTLFTRQRETTRAVDGVRLEIAEGEIVGYLGPNGAGKSTTIKMLTGILVPTSGSVTVAGLVPWENREANALNVGVVFGQRTQLWWALPLEESLRLIGRMYRMPDRRYRQNLAMLTELLDMAPFLQTPVRQLSLGQRMRGDLAAAVIYQPPVLFLDEPTVGLDVVAKERIRVFIEEINRDHNTTVLLTTHDLDDVERLCKRIIIIDRGSVLFDGQAADLKQR</sequence>
<dbReference type="InterPro" id="IPR050763">
    <property type="entry name" value="ABC_transporter_ATP-binding"/>
</dbReference>
<dbReference type="SMART" id="SM00382">
    <property type="entry name" value="AAA"/>
    <property type="match status" value="1"/>
</dbReference>
<evidence type="ECO:0000256" key="1">
    <source>
        <dbReference type="ARBA" id="ARBA00022448"/>
    </source>
</evidence>
<evidence type="ECO:0000259" key="4">
    <source>
        <dbReference type="PROSITE" id="PS50893"/>
    </source>
</evidence>
<dbReference type="GO" id="GO:0005524">
    <property type="term" value="F:ATP binding"/>
    <property type="evidence" value="ECO:0007669"/>
    <property type="project" value="UniProtKB-KW"/>
</dbReference>
<evidence type="ECO:0000313" key="5">
    <source>
        <dbReference type="EMBL" id="CAA9546456.1"/>
    </source>
</evidence>
<dbReference type="InterPro" id="IPR003439">
    <property type="entry name" value="ABC_transporter-like_ATP-bd"/>
</dbReference>
<name>A0A6J4UCT4_9BACT</name>
<proteinExistence type="predicted"/>
<evidence type="ECO:0000256" key="2">
    <source>
        <dbReference type="ARBA" id="ARBA00022741"/>
    </source>
</evidence>